<comment type="caution">
    <text evidence="2">The sequence shown here is derived from an EMBL/GenBank/DDBJ whole genome shotgun (WGS) entry which is preliminary data.</text>
</comment>
<feature type="region of interest" description="Disordered" evidence="1">
    <location>
        <begin position="40"/>
        <end position="95"/>
    </location>
</feature>
<organism evidence="2 4">
    <name type="scientific">Brassica cretica</name>
    <name type="common">Mustard</name>
    <dbReference type="NCBI Taxonomy" id="69181"/>
    <lineage>
        <taxon>Eukaryota</taxon>
        <taxon>Viridiplantae</taxon>
        <taxon>Streptophyta</taxon>
        <taxon>Embryophyta</taxon>
        <taxon>Tracheophyta</taxon>
        <taxon>Spermatophyta</taxon>
        <taxon>Magnoliopsida</taxon>
        <taxon>eudicotyledons</taxon>
        <taxon>Gunneridae</taxon>
        <taxon>Pentapetalae</taxon>
        <taxon>rosids</taxon>
        <taxon>malvids</taxon>
        <taxon>Brassicales</taxon>
        <taxon>Brassicaceae</taxon>
        <taxon>Brassiceae</taxon>
        <taxon>Brassica</taxon>
    </lineage>
</organism>
<feature type="compositionally biased region" description="Basic and acidic residues" evidence="1">
    <location>
        <begin position="73"/>
        <end position="88"/>
    </location>
</feature>
<evidence type="ECO:0000313" key="4">
    <source>
        <dbReference type="Proteomes" id="UP000712281"/>
    </source>
</evidence>
<protein>
    <submittedName>
        <fullName evidence="2">Uncharacterized protein</fullName>
    </submittedName>
</protein>
<accession>A0A8S9J5S4</accession>
<sequence length="95" mass="11199">MHNQNLQTYIHINEALPFDSAEQSIEIHRLVFASENHQDREVPGFLGGGKHRKETRRLPSSTRATDRNFTADTMRDRLLASERIETERKRNRRDK</sequence>
<dbReference type="EMBL" id="QGKY02000089">
    <property type="protein sequence ID" value="KAF2610610.1"/>
    <property type="molecule type" value="Genomic_DNA"/>
</dbReference>
<name>A0A8S9J5S4_BRACR</name>
<gene>
    <name evidence="2" type="ORF">F2Q68_00002449</name>
    <name evidence="3" type="ORF">F2Q70_00009394</name>
</gene>
<evidence type="ECO:0000256" key="1">
    <source>
        <dbReference type="SAM" id="MobiDB-lite"/>
    </source>
</evidence>
<reference evidence="2" key="1">
    <citation type="submission" date="2019-12" db="EMBL/GenBank/DDBJ databases">
        <title>Genome sequencing and annotation of Brassica cretica.</title>
        <authorList>
            <person name="Studholme D.J."/>
            <person name="Sarris P.F."/>
        </authorList>
    </citation>
    <scope>NUCLEOTIDE SEQUENCE</scope>
    <source>
        <strain evidence="2">PFS-001/15</strain>
        <strain evidence="3">PFS-102/07</strain>
        <tissue evidence="2">Leaf</tissue>
    </source>
</reference>
<feature type="compositionally biased region" description="Polar residues" evidence="1">
    <location>
        <begin position="58"/>
        <end position="71"/>
    </location>
</feature>
<evidence type="ECO:0000313" key="3">
    <source>
        <dbReference type="EMBL" id="KAF2610610.1"/>
    </source>
</evidence>
<dbReference type="Proteomes" id="UP000712281">
    <property type="component" value="Unassembled WGS sequence"/>
</dbReference>
<evidence type="ECO:0000313" key="2">
    <source>
        <dbReference type="EMBL" id="KAF2576832.1"/>
    </source>
</evidence>
<dbReference type="AlphaFoldDB" id="A0A8S9J5S4"/>
<proteinExistence type="predicted"/>
<dbReference type="EMBL" id="QGKW02001660">
    <property type="protein sequence ID" value="KAF2576832.1"/>
    <property type="molecule type" value="Genomic_DNA"/>
</dbReference>